<evidence type="ECO:0000313" key="1">
    <source>
        <dbReference type="EMBL" id="MCA5893272.1"/>
    </source>
</evidence>
<reference evidence="1 2" key="1">
    <citation type="submission" date="2021-09" db="EMBL/GenBank/DDBJ databases">
        <title>Isoptericola luteus sp. nov., a novel bacterium isolated from Harbin, the capital city of Heilongjiang province.</title>
        <authorList>
            <person name="Li J."/>
        </authorList>
    </citation>
    <scope>NUCLEOTIDE SEQUENCE [LARGE SCALE GENOMIC DNA]</scope>
    <source>
        <strain evidence="1 2">NEAU-Y5</strain>
    </source>
</reference>
<proteinExistence type="predicted"/>
<comment type="caution">
    <text evidence="1">The sequence shown here is derived from an EMBL/GenBank/DDBJ whole genome shotgun (WGS) entry which is preliminary data.</text>
</comment>
<evidence type="ECO:0000313" key="2">
    <source>
        <dbReference type="Proteomes" id="UP001319870"/>
    </source>
</evidence>
<keyword evidence="2" id="KW-1185">Reference proteome</keyword>
<gene>
    <name evidence="1" type="ORF">LEP48_07850</name>
</gene>
<dbReference type="Proteomes" id="UP001319870">
    <property type="component" value="Unassembled WGS sequence"/>
</dbReference>
<name>A0ABS7ZFI3_9MICO</name>
<dbReference type="RefSeq" id="WP_225565035.1">
    <property type="nucleotide sequence ID" value="NZ_JAIXCQ010000004.1"/>
</dbReference>
<accession>A0ABS7ZFI3</accession>
<sequence length="65" mass="7489">MNAPPAPSDSRPWVPPRWFVRAAWTVQRGMYRLSRGRLVLRRPRAGAQFAAHRGRETPVVVLEPR</sequence>
<protein>
    <submittedName>
        <fullName evidence="1">Uncharacterized protein</fullName>
    </submittedName>
</protein>
<dbReference type="EMBL" id="JAIXCQ010000004">
    <property type="protein sequence ID" value="MCA5893272.1"/>
    <property type="molecule type" value="Genomic_DNA"/>
</dbReference>
<organism evidence="1 2">
    <name type="scientific">Isoptericola luteus</name>
    <dbReference type="NCBI Taxonomy" id="2879484"/>
    <lineage>
        <taxon>Bacteria</taxon>
        <taxon>Bacillati</taxon>
        <taxon>Actinomycetota</taxon>
        <taxon>Actinomycetes</taxon>
        <taxon>Micrococcales</taxon>
        <taxon>Promicromonosporaceae</taxon>
        <taxon>Isoptericola</taxon>
    </lineage>
</organism>